<proteinExistence type="predicted"/>
<protein>
    <submittedName>
        <fullName evidence="2">Uncharacterized protein</fullName>
    </submittedName>
</protein>
<dbReference type="WBParaSite" id="scaffold6699_cov179.g11151">
    <property type="protein sequence ID" value="scaffold6699_cov179.g11151"/>
    <property type="gene ID" value="scaffold6699_cov179.g11151"/>
</dbReference>
<accession>A0A915N465</accession>
<dbReference type="Proteomes" id="UP000887561">
    <property type="component" value="Unplaced"/>
</dbReference>
<keyword evidence="1" id="KW-1185">Reference proteome</keyword>
<sequence length="376" mass="43273">MWLLKQYLQYLLPIDEQRLAQLKSGNWFSGGGLSASSSSSSLSQMPTSPVTSPRRLLRPEVLAASSPLEHIPLRSGSIRTLYPRMLQFVVGIVNQLASLSNWPSVAQFQVLRNVLNHYNEFILSETEDAEFGSLKLLLLRKPLFNALLHNFLERLLKNWPLGDSYCLLIDIWLVLVSPNLTFTHRQKLNGTLMEMKCSDEKRRLFFESSVNYFVELIEVQIRRLLDSGCAQIIETPVLDFLKAEVDPWTKMLFLTPHGRLQVLERQARFDYSKYSRQIADTFPAIGYWDIGPLARWLHRLSIRWTNSGLVKYLRQHKQDSAITRIAAKALLSGPSPPRYVPVFARLVPKQQSTLNLRQFALSQYYEKSVHTLIELT</sequence>
<organism evidence="1 2">
    <name type="scientific">Meloidogyne javanica</name>
    <name type="common">Root-knot nematode worm</name>
    <dbReference type="NCBI Taxonomy" id="6303"/>
    <lineage>
        <taxon>Eukaryota</taxon>
        <taxon>Metazoa</taxon>
        <taxon>Ecdysozoa</taxon>
        <taxon>Nematoda</taxon>
        <taxon>Chromadorea</taxon>
        <taxon>Rhabditida</taxon>
        <taxon>Tylenchina</taxon>
        <taxon>Tylenchomorpha</taxon>
        <taxon>Tylenchoidea</taxon>
        <taxon>Meloidogynidae</taxon>
        <taxon>Meloidogyninae</taxon>
        <taxon>Meloidogyne</taxon>
        <taxon>Meloidogyne incognita group</taxon>
    </lineage>
</organism>
<reference evidence="2" key="1">
    <citation type="submission" date="2022-11" db="UniProtKB">
        <authorList>
            <consortium name="WormBaseParasite"/>
        </authorList>
    </citation>
    <scope>IDENTIFICATION</scope>
</reference>
<dbReference type="AlphaFoldDB" id="A0A915N465"/>
<evidence type="ECO:0000313" key="1">
    <source>
        <dbReference type="Proteomes" id="UP000887561"/>
    </source>
</evidence>
<evidence type="ECO:0000313" key="2">
    <source>
        <dbReference type="WBParaSite" id="scaffold6699_cov179.g11151"/>
    </source>
</evidence>
<name>A0A915N465_MELJA</name>